<evidence type="ECO:0000313" key="2">
    <source>
        <dbReference type="Proteomes" id="UP000789702"/>
    </source>
</evidence>
<organism evidence="1 2">
    <name type="scientific">Dentiscutata heterogama</name>
    <dbReference type="NCBI Taxonomy" id="1316150"/>
    <lineage>
        <taxon>Eukaryota</taxon>
        <taxon>Fungi</taxon>
        <taxon>Fungi incertae sedis</taxon>
        <taxon>Mucoromycota</taxon>
        <taxon>Glomeromycotina</taxon>
        <taxon>Glomeromycetes</taxon>
        <taxon>Diversisporales</taxon>
        <taxon>Gigasporaceae</taxon>
        <taxon>Dentiscutata</taxon>
    </lineage>
</organism>
<keyword evidence="2" id="KW-1185">Reference proteome</keyword>
<accession>A0ACA9LCY0</accession>
<gene>
    <name evidence="1" type="ORF">DHETER_LOCUS4052</name>
</gene>
<reference evidence="1" key="1">
    <citation type="submission" date="2021-06" db="EMBL/GenBank/DDBJ databases">
        <authorList>
            <person name="Kallberg Y."/>
            <person name="Tangrot J."/>
            <person name="Rosling A."/>
        </authorList>
    </citation>
    <scope>NUCLEOTIDE SEQUENCE</scope>
    <source>
        <strain evidence="1">IL203A</strain>
    </source>
</reference>
<dbReference type="Proteomes" id="UP000789702">
    <property type="component" value="Unassembled WGS sequence"/>
</dbReference>
<feature type="non-terminal residue" evidence="1">
    <location>
        <position position="1"/>
    </location>
</feature>
<evidence type="ECO:0000313" key="1">
    <source>
        <dbReference type="EMBL" id="CAG8523894.1"/>
    </source>
</evidence>
<protein>
    <submittedName>
        <fullName evidence="1">10045_t:CDS:1</fullName>
    </submittedName>
</protein>
<name>A0ACA9LCY0_9GLOM</name>
<sequence>SGFALDCFYFLIARTYLYFEIEFFKPTFALKKPDLNSLNQLLVQN</sequence>
<comment type="caution">
    <text evidence="1">The sequence shown here is derived from an EMBL/GenBank/DDBJ whole genome shotgun (WGS) entry which is preliminary data.</text>
</comment>
<dbReference type="EMBL" id="CAJVPU010003831">
    <property type="protein sequence ID" value="CAG8523894.1"/>
    <property type="molecule type" value="Genomic_DNA"/>
</dbReference>
<proteinExistence type="predicted"/>